<dbReference type="GO" id="GO:0009317">
    <property type="term" value="C:acetyl-CoA carboxylase complex"/>
    <property type="evidence" value="ECO:0007669"/>
    <property type="project" value="TreeGrafter"/>
</dbReference>
<dbReference type="GeneID" id="92742447"/>
<evidence type="ECO:0000259" key="1">
    <source>
        <dbReference type="PROSITE" id="PS50980"/>
    </source>
</evidence>
<feature type="domain" description="CoA carboxyltransferase N-terminal" evidence="1">
    <location>
        <begin position="1"/>
        <end position="156"/>
    </location>
</feature>
<dbReference type="SUPFAM" id="SSF52096">
    <property type="entry name" value="ClpP/crotonase"/>
    <property type="match status" value="2"/>
</dbReference>
<gene>
    <name evidence="3" type="ORF">RBI15_13640</name>
</gene>
<dbReference type="PANTHER" id="PTHR43842">
    <property type="entry name" value="PROPIONYL-COA CARBOXYLASE BETA CHAIN"/>
    <property type="match status" value="1"/>
</dbReference>
<name>A0AAQ3JHS9_ANAHA</name>
<accession>A0AAQ3JHS9</accession>
<evidence type="ECO:0000313" key="3">
    <source>
        <dbReference type="EMBL" id="WMD16380.1"/>
    </source>
</evidence>
<dbReference type="PANTHER" id="PTHR43842:SF2">
    <property type="entry name" value="PROPIONYL-COA CARBOXYLASE BETA CHAIN, MITOCHONDRIAL"/>
    <property type="match status" value="1"/>
</dbReference>
<dbReference type="Proteomes" id="UP001243496">
    <property type="component" value="Chromosome"/>
</dbReference>
<dbReference type="GO" id="GO:0004658">
    <property type="term" value="F:propionyl-CoA carboxylase activity"/>
    <property type="evidence" value="ECO:0007669"/>
    <property type="project" value="TreeGrafter"/>
</dbReference>
<sequence length="469" mass="51677">MAKGNMNARERIEYLLDDNSFVEIGKYVTARNTDYNLNSEKAEGDGVITGYGVMDGRMVYVYSQDASVLGGSVGEMHAKKIVALYDLAMKTGAPVIGMIDCAGIRLQEASDALEAFGNIFAKQGQASGKIVQISAVFGMCGGGCAVMSAMSDFTFMERKEGSLFINSPNTLDNEKLNPAEIEKDEIENIDFVCDSEEELLTDLRELVSILPSDYESKNFLSECSDDLNRVIPELNDSAYDAQYLLKAISDDNLFVQIKKETAKSMVIGFIKLNGETIGVVANQSVNGESVLETKEVDQATRFIKFCDAFSIPILTVTDVEGMKTSREEERKMARILAIYTKEMISSTVPKVNLIVGKAFGTAGVIMNSKSIGADFVLAWPQASIGMMDPEQAVRIMYAKEIEENDDQIALINEKTVEYAQMQNSAESAAKRGAIDDIIIPDATRKRLIMAYEMLYGKKQRNEDKKHTTI</sequence>
<keyword evidence="3" id="KW-0808">Transferase</keyword>
<dbReference type="InterPro" id="IPR011762">
    <property type="entry name" value="COA_CT_N"/>
</dbReference>
<dbReference type="InterPro" id="IPR011763">
    <property type="entry name" value="COA_CT_C"/>
</dbReference>
<protein>
    <submittedName>
        <fullName evidence="3">Carboxyl transferase domain-containing protein</fullName>
    </submittedName>
</protein>
<dbReference type="PROSITE" id="PS50989">
    <property type="entry name" value="COA_CT_CTER"/>
    <property type="match status" value="1"/>
</dbReference>
<feature type="domain" description="CoA carboxyltransferase C-terminal" evidence="2">
    <location>
        <begin position="226"/>
        <end position="469"/>
    </location>
</feature>
<dbReference type="Gene3D" id="3.90.226.10">
    <property type="entry name" value="2-enoyl-CoA Hydratase, Chain A, domain 1"/>
    <property type="match status" value="2"/>
</dbReference>
<dbReference type="InterPro" id="IPR029045">
    <property type="entry name" value="ClpP/crotonase-like_dom_sf"/>
</dbReference>
<dbReference type="EMBL" id="CP132968">
    <property type="protein sequence ID" value="WMD16380.1"/>
    <property type="molecule type" value="Genomic_DNA"/>
</dbReference>
<dbReference type="InterPro" id="IPR034733">
    <property type="entry name" value="AcCoA_carboxyl_beta"/>
</dbReference>
<proteinExistence type="predicted"/>
<dbReference type="RefSeq" id="WP_209291480.1">
    <property type="nucleotide sequence ID" value="NZ_CP132968.1"/>
</dbReference>
<dbReference type="AlphaFoldDB" id="A0AAQ3JHS9"/>
<reference evidence="3" key="1">
    <citation type="submission" date="2023-08" db="EMBL/GenBank/DDBJ databases">
        <title>Complete Genome Sequences of butyrate producing Anaerostipes hadrus strains BA1 and GIF7 isolated from the terminal ileum of a healthy lean male.</title>
        <authorList>
            <person name="Low A."/>
            <person name="Sheludchenko M."/>
            <person name="Cheng H.E."/>
            <person name="Koh X.Q."/>
            <person name="Lee J."/>
        </authorList>
    </citation>
    <scope>NUCLEOTIDE SEQUENCE</scope>
    <source>
        <strain evidence="3">BA1</strain>
    </source>
</reference>
<dbReference type="Pfam" id="PF01039">
    <property type="entry name" value="Carboxyl_trans"/>
    <property type="match status" value="1"/>
</dbReference>
<dbReference type="PROSITE" id="PS50980">
    <property type="entry name" value="COA_CT_NTER"/>
    <property type="match status" value="1"/>
</dbReference>
<evidence type="ECO:0000313" key="4">
    <source>
        <dbReference type="Proteomes" id="UP001243496"/>
    </source>
</evidence>
<dbReference type="InterPro" id="IPR051047">
    <property type="entry name" value="AccD/PCCB"/>
</dbReference>
<dbReference type="GO" id="GO:0016740">
    <property type="term" value="F:transferase activity"/>
    <property type="evidence" value="ECO:0007669"/>
    <property type="project" value="UniProtKB-KW"/>
</dbReference>
<evidence type="ECO:0000259" key="2">
    <source>
        <dbReference type="PROSITE" id="PS50989"/>
    </source>
</evidence>
<organism evidence="3 4">
    <name type="scientific">Anaerostipes hadrus</name>
    <dbReference type="NCBI Taxonomy" id="649756"/>
    <lineage>
        <taxon>Bacteria</taxon>
        <taxon>Bacillati</taxon>
        <taxon>Bacillota</taxon>
        <taxon>Clostridia</taxon>
        <taxon>Lachnospirales</taxon>
        <taxon>Lachnospiraceae</taxon>
        <taxon>Anaerostipes</taxon>
    </lineage>
</organism>